<dbReference type="EMBL" id="ANQC01000061">
    <property type="protein sequence ID" value="ESV54465.1"/>
    <property type="molecule type" value="Genomic_DNA"/>
</dbReference>
<dbReference type="Proteomes" id="UP000018482">
    <property type="component" value="Unassembled WGS sequence"/>
</dbReference>
<evidence type="ECO:0000313" key="1">
    <source>
        <dbReference type="EMBL" id="ESV54465.1"/>
    </source>
</evidence>
<accession>V6Z0I2</accession>
<name>V6Z0I2_STRAG</name>
<protein>
    <submittedName>
        <fullName evidence="1">Uncharacterized protein</fullName>
    </submittedName>
</protein>
<dbReference type="AlphaFoldDB" id="V6Z0I2"/>
<evidence type="ECO:0000313" key="2">
    <source>
        <dbReference type="Proteomes" id="UP000018482"/>
    </source>
</evidence>
<gene>
    <name evidence="1" type="ORF">SAG0136_04205</name>
</gene>
<reference evidence="1 2" key="1">
    <citation type="submission" date="2013-05" db="EMBL/GenBank/DDBJ databases">
        <authorList>
            <person name="Richards V.P."/>
            <person name="Durkin S.A.S."/>
            <person name="Kim M."/>
            <person name="Pavinski Bitar P.D."/>
            <person name="Stanhope M.J."/>
            <person name="Town C.D."/>
            <person name="Venter J.C."/>
        </authorList>
    </citation>
    <scope>NUCLEOTIDE SEQUENCE [LARGE SCALE GENOMIC DNA]</scope>
    <source>
        <strain evidence="1 2">LMG 14747</strain>
    </source>
</reference>
<proteinExistence type="predicted"/>
<comment type="caution">
    <text evidence="1">The sequence shown here is derived from an EMBL/GenBank/DDBJ whole genome shotgun (WGS) entry which is preliminary data.</text>
</comment>
<organism evidence="1 2">
    <name type="scientific">Streptococcus agalactiae LMG 14747</name>
    <dbReference type="NCBI Taxonomy" id="1154860"/>
    <lineage>
        <taxon>Bacteria</taxon>
        <taxon>Bacillati</taxon>
        <taxon>Bacillota</taxon>
        <taxon>Bacilli</taxon>
        <taxon>Lactobacillales</taxon>
        <taxon>Streptococcaceae</taxon>
        <taxon>Streptococcus</taxon>
    </lineage>
</organism>
<sequence>MKDKTKKNEDYQPSTQESKIEEFLNLIEEIDDLYQKMQYIGRIQSLLKKQPFDN</sequence>